<sequence>MSNFQLFPPPSPKPKVSKNPFRRELKRPSDPQPTSPIPLEDLKNKDTTEAVLLQIIEDTNNIKMPPKARRPKTSVSAPKSNWEPRSTVSSSKSGPQNDKSGQRDLSKGDESASGSNVAPQHSASPEIPMRSICPRYNPNVPLGEQGYYPETGHASRHKPRDLKLSPPPEIDRALGPKTVPASVVDFPLDISDATEIHYASATELQGLWEAANGQKTQDLSGMFNLRIARTESATFVFGDPRAPFYTMQTYSTDEMSISRTNPSNTKSNVPIMMLRLEDRCRREPPNDGLVSLLFSRLAAMLAIEQAEELARQHQLSPGEAAEVEGNALRRAAAQESCRLTWNRTKKLYELHHPWLEKQQPPALVGAMGIPLSPIRSKYSGALHISVSTPSKDSRQRQPPTILVTTPIPANPVDTNMAATPRTSTLPLTDTDDPLASLDLGTMTMSISASAIVTMIPSLYAIDSLVSAMLAVAVSDELTNPVLADMKLYDPRPQSFPRDAPFNGNLVTTLAEREEIEESNQLMMKVKAQPSQRGRRQRSRLRFWDRSTPKTKAKNKNKKIVIEEFDLEKYGRYGQSSSREGQKLPSVTRGCLRVIFWGLNLVVRGLTLVVKLIAWFLVNITLCVTSEKF</sequence>
<organism evidence="3 4">
    <name type="scientific">Aspergillus tanneri</name>
    <dbReference type="NCBI Taxonomy" id="1220188"/>
    <lineage>
        <taxon>Eukaryota</taxon>
        <taxon>Fungi</taxon>
        <taxon>Dikarya</taxon>
        <taxon>Ascomycota</taxon>
        <taxon>Pezizomycotina</taxon>
        <taxon>Eurotiomycetes</taxon>
        <taxon>Eurotiomycetidae</taxon>
        <taxon>Eurotiales</taxon>
        <taxon>Aspergillaceae</taxon>
        <taxon>Aspergillus</taxon>
        <taxon>Aspergillus subgen. Circumdati</taxon>
    </lineage>
</organism>
<evidence type="ECO:0000313" key="3">
    <source>
        <dbReference type="EMBL" id="THC89415.1"/>
    </source>
</evidence>
<evidence type="ECO:0000256" key="2">
    <source>
        <dbReference type="SAM" id="Phobius"/>
    </source>
</evidence>
<feature type="region of interest" description="Disordered" evidence="1">
    <location>
        <begin position="1"/>
        <end position="167"/>
    </location>
</feature>
<accession>A0A4S3J3W6</accession>
<feature type="compositionally biased region" description="Polar residues" evidence="1">
    <location>
        <begin position="73"/>
        <end position="99"/>
    </location>
</feature>
<dbReference type="EMBL" id="SOSA01000658">
    <property type="protein sequence ID" value="THC89415.1"/>
    <property type="molecule type" value="Genomic_DNA"/>
</dbReference>
<evidence type="ECO:0000256" key="1">
    <source>
        <dbReference type="SAM" id="MobiDB-lite"/>
    </source>
</evidence>
<proteinExistence type="predicted"/>
<comment type="caution">
    <text evidence="3">The sequence shown here is derived from an EMBL/GenBank/DDBJ whole genome shotgun (WGS) entry which is preliminary data.</text>
</comment>
<keyword evidence="2" id="KW-1133">Transmembrane helix</keyword>
<name>A0A4S3J3W6_9EURO</name>
<reference evidence="3 4" key="1">
    <citation type="submission" date="2019-03" db="EMBL/GenBank/DDBJ databases">
        <title>The genome sequence of a newly discovered highly antifungal drug resistant Aspergillus species, Aspergillus tanneri NIH 1004.</title>
        <authorList>
            <person name="Mounaud S."/>
            <person name="Singh I."/>
            <person name="Joardar V."/>
            <person name="Pakala S."/>
            <person name="Pakala S."/>
            <person name="Venepally P."/>
            <person name="Hoover J."/>
            <person name="Nierman W."/>
            <person name="Chung J."/>
            <person name="Losada L."/>
        </authorList>
    </citation>
    <scope>NUCLEOTIDE SEQUENCE [LARGE SCALE GENOMIC DNA]</scope>
    <source>
        <strain evidence="3 4">NIH1004</strain>
    </source>
</reference>
<keyword evidence="2" id="KW-0472">Membrane</keyword>
<feature type="region of interest" description="Disordered" evidence="1">
    <location>
        <begin position="387"/>
        <end position="415"/>
    </location>
</feature>
<protein>
    <submittedName>
        <fullName evidence="3">Uncharacterized protein</fullName>
    </submittedName>
</protein>
<feature type="compositionally biased region" description="Basic and acidic residues" evidence="1">
    <location>
        <begin position="100"/>
        <end position="110"/>
    </location>
</feature>
<feature type="compositionally biased region" description="Polar residues" evidence="1">
    <location>
        <begin position="112"/>
        <end position="123"/>
    </location>
</feature>
<dbReference type="VEuPathDB" id="FungiDB:EYZ11_011145"/>
<dbReference type="STRING" id="1220188.A0A4S3J3W6"/>
<dbReference type="AlphaFoldDB" id="A0A4S3J3W6"/>
<keyword evidence="4" id="KW-1185">Reference proteome</keyword>
<evidence type="ECO:0000313" key="4">
    <source>
        <dbReference type="Proteomes" id="UP000308092"/>
    </source>
</evidence>
<keyword evidence="2" id="KW-0812">Transmembrane</keyword>
<gene>
    <name evidence="3" type="ORF">EYZ11_011145</name>
</gene>
<feature type="transmembrane region" description="Helical" evidence="2">
    <location>
        <begin position="593"/>
        <end position="617"/>
    </location>
</feature>
<dbReference type="Proteomes" id="UP000308092">
    <property type="component" value="Unassembled WGS sequence"/>
</dbReference>